<evidence type="ECO:0000313" key="11">
    <source>
        <dbReference type="Proteomes" id="UP000053797"/>
    </source>
</evidence>
<dbReference type="PANTHER" id="PTHR30607:SF2">
    <property type="entry name" value="POTASSIUM-TRANSPORTING ATPASE POTASSIUM-BINDING SUBUNIT"/>
    <property type="match status" value="1"/>
</dbReference>
<feature type="transmembrane region" description="Helical" evidence="9">
    <location>
        <begin position="514"/>
        <end position="536"/>
    </location>
</feature>
<evidence type="ECO:0000256" key="4">
    <source>
        <dbReference type="ARBA" id="ARBA00022692"/>
    </source>
</evidence>
<feature type="transmembrane region" description="Helical" evidence="9">
    <location>
        <begin position="283"/>
        <end position="305"/>
    </location>
</feature>
<dbReference type="PANTHER" id="PTHR30607">
    <property type="entry name" value="POTASSIUM-TRANSPORTING ATPASE A CHAIN"/>
    <property type="match status" value="1"/>
</dbReference>
<gene>
    <name evidence="9" type="primary">kdpA</name>
    <name evidence="10" type="ORF">AS033_01165</name>
</gene>
<proteinExistence type="inferred from homology"/>
<dbReference type="GO" id="GO:0008556">
    <property type="term" value="F:P-type potassium transmembrane transporter activity"/>
    <property type="evidence" value="ECO:0007669"/>
    <property type="project" value="InterPro"/>
</dbReference>
<evidence type="ECO:0000256" key="1">
    <source>
        <dbReference type="ARBA" id="ARBA00022448"/>
    </source>
</evidence>
<comment type="subcellular location">
    <subcellularLocation>
        <location evidence="9">Cell membrane</location>
        <topology evidence="9">Multi-pass membrane protein</topology>
    </subcellularLocation>
</comment>
<dbReference type="OrthoDB" id="9763796at2"/>
<feature type="transmembrane region" description="Helical" evidence="9">
    <location>
        <begin position="407"/>
        <end position="427"/>
    </location>
</feature>
<dbReference type="PIRSF" id="PIRSF001294">
    <property type="entry name" value="K_ATPaseA"/>
    <property type="match status" value="1"/>
</dbReference>
<name>A0A0V8GIK7_9BACL</name>
<dbReference type="Proteomes" id="UP000053797">
    <property type="component" value="Unassembled WGS sequence"/>
</dbReference>
<dbReference type="GO" id="GO:0005886">
    <property type="term" value="C:plasma membrane"/>
    <property type="evidence" value="ECO:0007669"/>
    <property type="project" value="UniProtKB-SubCell"/>
</dbReference>
<keyword evidence="6 9" id="KW-1133">Transmembrane helix</keyword>
<keyword evidence="7 9" id="KW-0406">Ion transport</keyword>
<feature type="transmembrane region" description="Helical" evidence="9">
    <location>
        <begin position="135"/>
        <end position="159"/>
    </location>
</feature>
<dbReference type="EMBL" id="LNQL01000001">
    <property type="protein sequence ID" value="KSU50010.1"/>
    <property type="molecule type" value="Genomic_DNA"/>
</dbReference>
<comment type="function">
    <text evidence="9">Part of the high-affinity ATP-driven potassium transport (or Kdp) system, which catalyzes the hydrolysis of ATP coupled with the electrogenic transport of potassium into the cytoplasm. This subunit binds the extracellular potassium ions and delivers the ions to the membrane domain of KdpB through an intramembrane tunnel.</text>
</comment>
<reference evidence="10 11" key="1">
    <citation type="journal article" date="2015" name="Int. J. Syst. Evol. Microbiol.">
        <title>Exiguobacterium enclense sp. nov., isolated from sediment.</title>
        <authorList>
            <person name="Dastager S.G."/>
            <person name="Mawlankar R."/>
            <person name="Sonalkar V.V."/>
            <person name="Thorat M.N."/>
            <person name="Mual P."/>
            <person name="Verma A."/>
            <person name="Krishnamurthi S."/>
            <person name="Tang S.K."/>
            <person name="Li W.J."/>
        </authorList>
    </citation>
    <scope>NUCLEOTIDE SEQUENCE [LARGE SCALE GENOMIC DNA]</scope>
    <source>
        <strain evidence="10 11">NIO-1109</strain>
    </source>
</reference>
<keyword evidence="8 9" id="KW-0472">Membrane</keyword>
<evidence type="ECO:0000256" key="8">
    <source>
        <dbReference type="ARBA" id="ARBA00023136"/>
    </source>
</evidence>
<keyword evidence="4 9" id="KW-0812">Transmembrane</keyword>
<feature type="transmembrane region" description="Helical" evidence="9">
    <location>
        <begin position="171"/>
        <end position="195"/>
    </location>
</feature>
<dbReference type="AlphaFoldDB" id="A0A0V8GIK7"/>
<dbReference type="InterPro" id="IPR004623">
    <property type="entry name" value="KdpA"/>
</dbReference>
<dbReference type="NCBIfam" id="TIGR00680">
    <property type="entry name" value="kdpA"/>
    <property type="match status" value="1"/>
</dbReference>
<feature type="transmembrane region" description="Helical" evidence="9">
    <location>
        <begin position="6"/>
        <end position="28"/>
    </location>
</feature>
<keyword evidence="1 9" id="KW-0813">Transport</keyword>
<keyword evidence="3 9" id="KW-0633">Potassium transport</keyword>
<accession>A0A0V8GIK7</accession>
<protein>
    <recommendedName>
        <fullName evidence="9">Potassium-transporting ATPase potassium-binding subunit</fullName>
    </recommendedName>
    <alternativeName>
        <fullName evidence="9">ATP phosphohydrolase [potassium-transporting] A chain</fullName>
    </alternativeName>
    <alternativeName>
        <fullName evidence="9">Potassium-binding and translocating subunit A</fullName>
    </alternativeName>
    <alternativeName>
        <fullName evidence="9">Potassium-translocating ATPase A chain</fullName>
    </alternativeName>
</protein>
<dbReference type="RefSeq" id="WP_058264616.1">
    <property type="nucleotide sequence ID" value="NZ_FMYN01000001.1"/>
</dbReference>
<organism evidence="10 11">
    <name type="scientific">Exiguobacterium indicum</name>
    <dbReference type="NCBI Taxonomy" id="296995"/>
    <lineage>
        <taxon>Bacteria</taxon>
        <taxon>Bacillati</taxon>
        <taxon>Bacillota</taxon>
        <taxon>Bacilli</taxon>
        <taxon>Bacillales</taxon>
        <taxon>Bacillales Family XII. Incertae Sedis</taxon>
        <taxon>Exiguobacterium</taxon>
    </lineage>
</organism>
<dbReference type="GO" id="GO:0030955">
    <property type="term" value="F:potassium ion binding"/>
    <property type="evidence" value="ECO:0007669"/>
    <property type="project" value="UniProtKB-UniRule"/>
</dbReference>
<feature type="transmembrane region" description="Helical" evidence="9">
    <location>
        <begin position="359"/>
        <end position="386"/>
    </location>
</feature>
<feature type="transmembrane region" description="Helical" evidence="9">
    <location>
        <begin position="251"/>
        <end position="271"/>
    </location>
</feature>
<evidence type="ECO:0000256" key="6">
    <source>
        <dbReference type="ARBA" id="ARBA00022989"/>
    </source>
</evidence>
<comment type="subunit">
    <text evidence="9">The system is composed of three essential subunits: KdpA, KdpB and KdpC.</text>
</comment>
<evidence type="ECO:0000256" key="2">
    <source>
        <dbReference type="ARBA" id="ARBA00022475"/>
    </source>
</evidence>
<evidence type="ECO:0000313" key="10">
    <source>
        <dbReference type="EMBL" id="KSU50010.1"/>
    </source>
</evidence>
<evidence type="ECO:0000256" key="3">
    <source>
        <dbReference type="ARBA" id="ARBA00022538"/>
    </source>
</evidence>
<keyword evidence="2 9" id="KW-1003">Cell membrane</keyword>
<comment type="caution">
    <text evidence="10">The sequence shown here is derived from an EMBL/GenBank/DDBJ whole genome shotgun (WGS) entry which is preliminary data.</text>
</comment>
<comment type="similarity">
    <text evidence="9">Belongs to the KdpA family.</text>
</comment>
<keyword evidence="5 9" id="KW-0630">Potassium</keyword>
<evidence type="ECO:0000256" key="7">
    <source>
        <dbReference type="ARBA" id="ARBA00023065"/>
    </source>
</evidence>
<evidence type="ECO:0000256" key="9">
    <source>
        <dbReference type="HAMAP-Rule" id="MF_00275"/>
    </source>
</evidence>
<feature type="transmembrane region" description="Helical" evidence="9">
    <location>
        <begin position="467"/>
        <end position="493"/>
    </location>
</feature>
<evidence type="ECO:0000256" key="5">
    <source>
        <dbReference type="ARBA" id="ARBA00022958"/>
    </source>
</evidence>
<feature type="transmembrane region" description="Helical" evidence="9">
    <location>
        <begin position="67"/>
        <end position="86"/>
    </location>
</feature>
<dbReference type="HAMAP" id="MF_00275">
    <property type="entry name" value="KdpA"/>
    <property type="match status" value="1"/>
</dbReference>
<sequence>MWTQFMIQFWILLVIALCAAVLLGRYIGVYFAPVAERRVDKIGKVERRLLLLIGVDEKKHDQSWVGYSKSLLLVNLLFFIGGYLLLRFQGSLPLNPNGAVNLDWSTALHTTISFMTNTDQQHYSGEALSYLSQTFVLGTMLFVAPTMAFTVCIAVIRGLANKPLGNFYADFFRFIFRILLPISFVFGLAMILLGVPQTFGGAVSVTTLEGAKQLIYRGPVAAFEVIKQLGNNGGGFFGANGAHPFENPNQFVNFIQMFLMLLIPMSLPIAYGKIIGSAKQGRLFLGVMTLLFIMMTVGMAGSLLANPTAHGQELRFGQIGTALYSSITTAAETGAVNAMHDSLHPLAGLIQLGNMMLNVVYGGAGAGFLNVLLYAFVAVFLTGLLIGRTPTFLGKKIETFEVKMIAIALLVPPFLILVGTAISMYVAPGVAGISNPGYHGLSQVLYEFTSATANNGSGFEGLGDANVYWNVSTSFALFFGRYIPLILMLAIVGSLKAKQSVPQDEFSFKTDTPLFGTVFLGTVVLVGALTFLPVLVLGPVADWLTM</sequence>
<dbReference type="Pfam" id="PF03814">
    <property type="entry name" value="KdpA"/>
    <property type="match status" value="1"/>
</dbReference>